<reference evidence="2 3" key="1">
    <citation type="submission" date="2014-12" db="EMBL/GenBank/DDBJ databases">
        <title>16Stimator: statistical estimation of ribosomal gene copy numbers from draft genome assemblies.</title>
        <authorList>
            <person name="Perisin M.A."/>
            <person name="Vetter M."/>
            <person name="Gilbert J.A."/>
            <person name="Bergelson J."/>
        </authorList>
    </citation>
    <scope>NUCLEOTIDE SEQUENCE [LARGE SCALE GENOMIC DNA]</scope>
    <source>
        <strain evidence="2 3">MEJ086</strain>
    </source>
</reference>
<accession>A0A0D0K1K6</accession>
<evidence type="ECO:0000259" key="1">
    <source>
        <dbReference type="Pfam" id="PF07978"/>
    </source>
</evidence>
<evidence type="ECO:0000313" key="3">
    <source>
        <dbReference type="Proteomes" id="UP000032068"/>
    </source>
</evidence>
<dbReference type="Gene3D" id="3.30.70.100">
    <property type="match status" value="1"/>
</dbReference>
<dbReference type="SUPFAM" id="SSF54909">
    <property type="entry name" value="Dimeric alpha+beta barrel"/>
    <property type="match status" value="1"/>
</dbReference>
<comment type="caution">
    <text evidence="2">The sequence shown here is derived from an EMBL/GenBank/DDBJ whole genome shotgun (WGS) entry which is preliminary data.</text>
</comment>
<dbReference type="EMBL" id="JXQW01000020">
    <property type="protein sequence ID" value="KIQ02086.1"/>
    <property type="molecule type" value="Genomic_DNA"/>
</dbReference>
<dbReference type="AlphaFoldDB" id="A0A0D0K1K6"/>
<dbReference type="InterPro" id="IPR012577">
    <property type="entry name" value="NIPSNAP"/>
</dbReference>
<evidence type="ECO:0000313" key="2">
    <source>
        <dbReference type="EMBL" id="KIQ02086.1"/>
    </source>
</evidence>
<dbReference type="RefSeq" id="WP_042553243.1">
    <property type="nucleotide sequence ID" value="NZ_JXQW01000020.1"/>
</dbReference>
<feature type="domain" description="NIPSNAP" evidence="1">
    <location>
        <begin position="4"/>
        <end position="98"/>
    </location>
</feature>
<protein>
    <recommendedName>
        <fullName evidence="1">NIPSNAP domain-containing protein</fullName>
    </recommendedName>
</protein>
<organism evidence="2 3">
    <name type="scientific">Pseudomonas fulva</name>
    <dbReference type="NCBI Taxonomy" id="47880"/>
    <lineage>
        <taxon>Bacteria</taxon>
        <taxon>Pseudomonadati</taxon>
        <taxon>Pseudomonadota</taxon>
        <taxon>Gammaproteobacteria</taxon>
        <taxon>Pseudomonadales</taxon>
        <taxon>Pseudomonadaceae</taxon>
        <taxon>Pseudomonas</taxon>
    </lineage>
</organism>
<gene>
    <name evidence="2" type="ORF">RU08_07895</name>
</gene>
<dbReference type="Pfam" id="PF07978">
    <property type="entry name" value="NIPSNAP"/>
    <property type="match status" value="1"/>
</dbReference>
<sequence>MIDELREYQFTEQAWERYWQLFQTCCLPIRGNDYGALLGMWQEQVDNCIYFSHLWRYQSFDERTRLRAELGKVKAWREAFLPQAAPLVSRQFLQLLNPRSEVELCKARFVHSYRCATGTASAVIDRIHRSVDASGQPCCGVWTTEFSDPNQVLVMTAGAQTPLSTLEAAVSIESRRIEPLMARCS</sequence>
<dbReference type="OrthoDB" id="6182832at2"/>
<name>A0A0D0K1K6_9PSED</name>
<proteinExistence type="predicted"/>
<dbReference type="InterPro" id="IPR011008">
    <property type="entry name" value="Dimeric_a/b-barrel"/>
</dbReference>
<dbReference type="Proteomes" id="UP000032068">
    <property type="component" value="Unassembled WGS sequence"/>
</dbReference>